<dbReference type="PANTHER" id="PTHR42776">
    <property type="entry name" value="SERINE PEPTIDASE S9 FAMILY MEMBER"/>
    <property type="match status" value="1"/>
</dbReference>
<evidence type="ECO:0000313" key="2">
    <source>
        <dbReference type="EMBL" id="KAA0183958.1"/>
    </source>
</evidence>
<dbReference type="SUPFAM" id="SSF53474">
    <property type="entry name" value="alpha/beta-Hydrolases"/>
    <property type="match status" value="1"/>
</dbReference>
<accession>A0A8E0RL14</accession>
<evidence type="ECO:0000313" key="3">
    <source>
        <dbReference type="Proteomes" id="UP000728185"/>
    </source>
</evidence>
<dbReference type="Proteomes" id="UP000728185">
    <property type="component" value="Unassembled WGS sequence"/>
</dbReference>
<reference evidence="2" key="1">
    <citation type="submission" date="2019-05" db="EMBL/GenBank/DDBJ databases">
        <title>Annotation for the trematode Fasciolopsis buski.</title>
        <authorList>
            <person name="Choi Y.-J."/>
        </authorList>
    </citation>
    <scope>NUCLEOTIDE SEQUENCE</scope>
    <source>
        <strain evidence="2">HT</strain>
        <tissue evidence="2">Whole worm</tissue>
    </source>
</reference>
<protein>
    <recommendedName>
        <fullName evidence="4">Acylamino-acid-releasing enzyme</fullName>
    </recommendedName>
</protein>
<keyword evidence="3" id="KW-1185">Reference proteome</keyword>
<evidence type="ECO:0008006" key="4">
    <source>
        <dbReference type="Google" id="ProtNLM"/>
    </source>
</evidence>
<dbReference type="EMBL" id="LUCM01011459">
    <property type="protein sequence ID" value="KAA0183958.1"/>
    <property type="molecule type" value="Genomic_DNA"/>
</dbReference>
<dbReference type="GO" id="GO:0004252">
    <property type="term" value="F:serine-type endopeptidase activity"/>
    <property type="evidence" value="ECO:0007669"/>
    <property type="project" value="TreeGrafter"/>
</dbReference>
<gene>
    <name evidence="2" type="ORF">FBUS_09707</name>
</gene>
<name>A0A8E0RL14_9TREM</name>
<comment type="caution">
    <text evidence="2">The sequence shown here is derived from an EMBL/GenBank/DDBJ whole genome shotgun (WGS) entry which is preliminary data.</text>
</comment>
<keyword evidence="1" id="KW-0378">Hydrolase</keyword>
<evidence type="ECO:0000256" key="1">
    <source>
        <dbReference type="ARBA" id="ARBA00022801"/>
    </source>
</evidence>
<proteinExistence type="predicted"/>
<dbReference type="AlphaFoldDB" id="A0A8E0RL14"/>
<dbReference type="Gene3D" id="3.40.50.1820">
    <property type="entry name" value="alpha/beta hydrolase"/>
    <property type="match status" value="2"/>
</dbReference>
<dbReference type="InterPro" id="IPR029058">
    <property type="entry name" value="AB_hydrolase_fold"/>
</dbReference>
<organism evidence="2 3">
    <name type="scientific">Fasciolopsis buskii</name>
    <dbReference type="NCBI Taxonomy" id="27845"/>
    <lineage>
        <taxon>Eukaryota</taxon>
        <taxon>Metazoa</taxon>
        <taxon>Spiralia</taxon>
        <taxon>Lophotrochozoa</taxon>
        <taxon>Platyhelminthes</taxon>
        <taxon>Trematoda</taxon>
        <taxon>Digenea</taxon>
        <taxon>Plagiorchiida</taxon>
        <taxon>Echinostomata</taxon>
        <taxon>Echinostomatoidea</taxon>
        <taxon>Fasciolidae</taxon>
        <taxon>Fasciolopsis</taxon>
    </lineage>
</organism>
<sequence length="606" mass="66640">MNSAVHVGGRCAALYKRFSAPAILNQAKISRVDFKSDFREKYLITSDWETSDVARNDRCKFSQIALVTVDHEVGNVRSEIVYEPSLVSAGNGFPLSNQNVVRIIWSIMAPEPGLRAVCIEYTQAAALSVASRSIKACAPVPGCFVQIWLQGNLLNTIKLPNSGDSACHGEVYSTYNVGFSGAAWSENSKEIVYTAAAVADSEVSLLIDDKKLPDVAPSGPLWCPNQTGIVFLGRPLRAYRLGLKYCTQRPCQLYHLDLGLYGNLPERCWSSDSQYVIMSSIWGFQLVPLLIRVNLEEEEQVVLAYPNIVHRLPSIKDGLDNEAPRSISVLDVHEDVVCASFHSVTTPPVLVVLSLRPLLNPINNTGSMPEWLIVISSDGSLGANSPPRLTGVKQCLLHTEASKSTLFQFPSAMLVLPRPNLQTQGLEVIDLLDDKSRKLELIEPLPPPDRLHGLIVWPHGGPHSAFTGSWSPIVSGFLASGFACLLVNYRGSLGYGDQSLRSLLGCIGRNDVEDLVARNPVTNLATMADTSDIPDWCFIEAGLLHSDKEWPLSHITELEDFQKFITMSPLNQLKSDWSAPLLLLLGAKDRRVPMNQVIFHFCPTKS</sequence>
<dbReference type="PANTHER" id="PTHR42776:SF4">
    <property type="entry name" value="ACYLAMINO-ACID-RELEASING ENZYME"/>
    <property type="match status" value="1"/>
</dbReference>
<dbReference type="OrthoDB" id="416344at2759"/>